<evidence type="ECO:0000256" key="1">
    <source>
        <dbReference type="SAM" id="MobiDB-lite"/>
    </source>
</evidence>
<evidence type="ECO:0000313" key="3">
    <source>
        <dbReference type="Proteomes" id="UP001283361"/>
    </source>
</evidence>
<feature type="region of interest" description="Disordered" evidence="1">
    <location>
        <begin position="151"/>
        <end position="171"/>
    </location>
</feature>
<sequence>GIDRSKVVWQGEVLAGQRWYGKVRYWQVKRWYGKVRYWQVKGGMARSEVGMASGQGEVLADQKENGKVKLRYWHVRGRLARLRGTMGTTGQHKVPRSGSCLGVQTRTRNRTRLVVRSALHLAEEIVSSGENCGKNTRCPCCGPRMWGHLVDSGEQPGQETSPSAESERDTGEGCEAAAMMVGQLLCPESCVAGRQCGQGNSAGQLLCPERCKGGNVDRETCTESMWNPWSHWSACEDRFGRLDNDTKQPCGDQSGQMKGDWPQKIFFGVAAGEAASGIAAAWVTIEHSIACQMKPCCDYYDCPRTVSFTEQSLSPGELHCDRQRGMARLSERGFLHSTSTIMIVQGLSFTEQSLVPENLHRHTERHGKTE</sequence>
<proteinExistence type="predicted"/>
<dbReference type="Proteomes" id="UP001283361">
    <property type="component" value="Unassembled WGS sequence"/>
</dbReference>
<name>A0AAE1EBS7_9GAST</name>
<feature type="compositionally biased region" description="Polar residues" evidence="1">
    <location>
        <begin position="155"/>
        <end position="164"/>
    </location>
</feature>
<dbReference type="EMBL" id="JAWDGP010000483">
    <property type="protein sequence ID" value="KAK3800203.1"/>
    <property type="molecule type" value="Genomic_DNA"/>
</dbReference>
<comment type="caution">
    <text evidence="2">The sequence shown here is derived from an EMBL/GenBank/DDBJ whole genome shotgun (WGS) entry which is preliminary data.</text>
</comment>
<accession>A0AAE1EBS7</accession>
<dbReference type="AlphaFoldDB" id="A0AAE1EBS7"/>
<organism evidence="2 3">
    <name type="scientific">Elysia crispata</name>
    <name type="common">lettuce slug</name>
    <dbReference type="NCBI Taxonomy" id="231223"/>
    <lineage>
        <taxon>Eukaryota</taxon>
        <taxon>Metazoa</taxon>
        <taxon>Spiralia</taxon>
        <taxon>Lophotrochozoa</taxon>
        <taxon>Mollusca</taxon>
        <taxon>Gastropoda</taxon>
        <taxon>Heterobranchia</taxon>
        <taxon>Euthyneura</taxon>
        <taxon>Panpulmonata</taxon>
        <taxon>Sacoglossa</taxon>
        <taxon>Placobranchoidea</taxon>
        <taxon>Plakobranchidae</taxon>
        <taxon>Elysia</taxon>
    </lineage>
</organism>
<evidence type="ECO:0000313" key="2">
    <source>
        <dbReference type="EMBL" id="KAK3800203.1"/>
    </source>
</evidence>
<protein>
    <submittedName>
        <fullName evidence="2">Uncharacterized protein</fullName>
    </submittedName>
</protein>
<gene>
    <name evidence="2" type="ORF">RRG08_057531</name>
</gene>
<feature type="non-terminal residue" evidence="2">
    <location>
        <position position="1"/>
    </location>
</feature>
<reference evidence="2" key="1">
    <citation type="journal article" date="2023" name="G3 (Bethesda)">
        <title>A reference genome for the long-term kleptoplast-retaining sea slug Elysia crispata morphotype clarki.</title>
        <authorList>
            <person name="Eastman K.E."/>
            <person name="Pendleton A.L."/>
            <person name="Shaikh M.A."/>
            <person name="Suttiyut T."/>
            <person name="Ogas R."/>
            <person name="Tomko P."/>
            <person name="Gavelis G."/>
            <person name="Widhalm J.R."/>
            <person name="Wisecaver J.H."/>
        </authorList>
    </citation>
    <scope>NUCLEOTIDE SEQUENCE</scope>
    <source>
        <strain evidence="2">ECLA1</strain>
    </source>
</reference>
<keyword evidence="3" id="KW-1185">Reference proteome</keyword>